<reference evidence="2" key="1">
    <citation type="submission" date="2013-11" db="EMBL/GenBank/DDBJ databases">
        <title>The Genome Sequence of Phytophthora parasitica CHvinca01.</title>
        <authorList>
            <consortium name="The Broad Institute Genomics Platform"/>
            <person name="Russ C."/>
            <person name="Tyler B."/>
            <person name="Panabieres F."/>
            <person name="Shan W."/>
            <person name="Tripathy S."/>
            <person name="Grunwald N."/>
            <person name="Machado M."/>
            <person name="Johnson C.S."/>
            <person name="Arredondo F."/>
            <person name="Hong C."/>
            <person name="Coffey M."/>
            <person name="Young S.K."/>
            <person name="Zeng Q."/>
            <person name="Gargeya S."/>
            <person name="Fitzgerald M."/>
            <person name="Abouelleil A."/>
            <person name="Alvarado L."/>
            <person name="Chapman S.B."/>
            <person name="Gainer-Dewar J."/>
            <person name="Goldberg J."/>
            <person name="Griggs A."/>
            <person name="Gujja S."/>
            <person name="Hansen M."/>
            <person name="Howarth C."/>
            <person name="Imamovic A."/>
            <person name="Ireland A."/>
            <person name="Larimer J."/>
            <person name="McCowan C."/>
            <person name="Murphy C."/>
            <person name="Pearson M."/>
            <person name="Poon T.W."/>
            <person name="Priest M."/>
            <person name="Roberts A."/>
            <person name="Saif S."/>
            <person name="Shea T."/>
            <person name="Sykes S."/>
            <person name="Wortman J."/>
            <person name="Nusbaum C."/>
            <person name="Birren B."/>
        </authorList>
    </citation>
    <scope>NUCLEOTIDE SEQUENCE [LARGE SCALE GENOMIC DNA]</scope>
    <source>
        <strain evidence="2">CHvinca01</strain>
    </source>
</reference>
<proteinExistence type="predicted"/>
<sequence>MQIYRSSRKLRRVARRRRPGTGGAVSHDPSQTDTTLEPSCR</sequence>
<dbReference type="Proteomes" id="UP000054423">
    <property type="component" value="Unassembled WGS sequence"/>
</dbReference>
<accession>W2JZW7</accession>
<evidence type="ECO:0000256" key="1">
    <source>
        <dbReference type="SAM" id="MobiDB-lite"/>
    </source>
</evidence>
<feature type="compositionally biased region" description="Basic residues" evidence="1">
    <location>
        <begin position="1"/>
        <end position="19"/>
    </location>
</feature>
<gene>
    <name evidence="2" type="ORF">L917_20731</name>
</gene>
<dbReference type="EMBL" id="KI683288">
    <property type="protein sequence ID" value="ETL78471.1"/>
    <property type="molecule type" value="Genomic_DNA"/>
</dbReference>
<feature type="region of interest" description="Disordered" evidence="1">
    <location>
        <begin position="1"/>
        <end position="41"/>
    </location>
</feature>
<evidence type="ECO:0000313" key="2">
    <source>
        <dbReference type="EMBL" id="ETL78471.1"/>
    </source>
</evidence>
<dbReference type="AlphaFoldDB" id="W2JZW7"/>
<organism evidence="2">
    <name type="scientific">Phytophthora nicotianae</name>
    <name type="common">Potato buckeye rot agent</name>
    <name type="synonym">Phytophthora parasitica</name>
    <dbReference type="NCBI Taxonomy" id="4792"/>
    <lineage>
        <taxon>Eukaryota</taxon>
        <taxon>Sar</taxon>
        <taxon>Stramenopiles</taxon>
        <taxon>Oomycota</taxon>
        <taxon>Peronosporomycetes</taxon>
        <taxon>Peronosporales</taxon>
        <taxon>Peronosporaceae</taxon>
        <taxon>Phytophthora</taxon>
    </lineage>
</organism>
<name>W2JZW7_PHYNI</name>
<protein>
    <submittedName>
        <fullName evidence="2">Uncharacterized protein</fullName>
    </submittedName>
</protein>
<feature type="compositionally biased region" description="Polar residues" evidence="1">
    <location>
        <begin position="28"/>
        <end position="41"/>
    </location>
</feature>